<dbReference type="SUPFAM" id="SSF51182">
    <property type="entry name" value="RmlC-like cupins"/>
    <property type="match status" value="1"/>
</dbReference>
<dbReference type="AlphaFoldDB" id="A0AAU7V524"/>
<dbReference type="InterPro" id="IPR011051">
    <property type="entry name" value="RmlC_Cupin_sf"/>
</dbReference>
<dbReference type="RefSeq" id="WP_350257308.1">
    <property type="nucleotide sequence ID" value="NZ_CP138335.1"/>
</dbReference>
<gene>
    <name evidence="1" type="ORF">SAC06_05445</name>
</gene>
<evidence type="ECO:0000313" key="1">
    <source>
        <dbReference type="EMBL" id="XBW07102.1"/>
    </source>
</evidence>
<proteinExistence type="predicted"/>
<dbReference type="EMBL" id="CP138335">
    <property type="protein sequence ID" value="XBW07102.1"/>
    <property type="molecule type" value="Genomic_DNA"/>
</dbReference>
<name>A0AAU7V524_9ACTO</name>
<reference evidence="1" key="1">
    <citation type="submission" date="2023-11" db="EMBL/GenBank/DDBJ databases">
        <title>Scrofimicrobium hongkongense sp. nov., isolated from a patient with peritonitis.</title>
        <authorList>
            <person name="Lao H.Y."/>
            <person name="Wong A.Y.P."/>
            <person name="Ng T.L."/>
            <person name="Wong R.Y.L."/>
            <person name="Yau M.C.Y."/>
            <person name="Lam J.Y.W."/>
            <person name="Siu G.K.H."/>
        </authorList>
    </citation>
    <scope>NUCLEOTIDE SEQUENCE</scope>
    <source>
        <strain evidence="1">R131</strain>
    </source>
</reference>
<dbReference type="PANTHER" id="PTHR37694:SF1">
    <property type="entry name" value="SLR8022 PROTEIN"/>
    <property type="match status" value="1"/>
</dbReference>
<sequence>MNVVSLTELAQEQLAKAADASNGRSAVTIYGGHEHHLRQTLIAIRAGEKLADHANPGEATLQVLVGQVTVRSGSNETVLQMGEYLVIPDAVHSVHAEEDSAVLLSVSVRRR</sequence>
<organism evidence="1">
    <name type="scientific">Scrofimicrobium appendicitidis</name>
    <dbReference type="NCBI Taxonomy" id="3079930"/>
    <lineage>
        <taxon>Bacteria</taxon>
        <taxon>Bacillati</taxon>
        <taxon>Actinomycetota</taxon>
        <taxon>Actinomycetes</taxon>
        <taxon>Actinomycetales</taxon>
        <taxon>Actinomycetaceae</taxon>
        <taxon>Scrofimicrobium</taxon>
    </lineage>
</organism>
<protein>
    <submittedName>
        <fullName evidence="1">LuxR family transcriptional regulator</fullName>
    </submittedName>
</protein>
<dbReference type="Gene3D" id="2.60.120.10">
    <property type="entry name" value="Jelly Rolls"/>
    <property type="match status" value="1"/>
</dbReference>
<dbReference type="KEGG" id="sapp:SAC06_05445"/>
<dbReference type="PANTHER" id="PTHR37694">
    <property type="entry name" value="SLR8022 PROTEIN"/>
    <property type="match status" value="1"/>
</dbReference>
<dbReference type="InterPro" id="IPR014710">
    <property type="entry name" value="RmlC-like_jellyroll"/>
</dbReference>
<accession>A0AAU7V524</accession>